<accession>A0A139ARP7</accession>
<feature type="region of interest" description="Disordered" evidence="4">
    <location>
        <begin position="494"/>
        <end position="516"/>
    </location>
</feature>
<dbReference type="PANTHER" id="PTHR12169:SF6">
    <property type="entry name" value="AFG1-LIKE ATPASE"/>
    <property type="match status" value="1"/>
</dbReference>
<feature type="region of interest" description="Disordered" evidence="4">
    <location>
        <begin position="35"/>
        <end position="79"/>
    </location>
</feature>
<reference evidence="5 6" key="1">
    <citation type="journal article" date="2015" name="Genome Biol. Evol.">
        <title>Phylogenomic analyses indicate that early fungi evolved digesting cell walls of algal ancestors of land plants.</title>
        <authorList>
            <person name="Chang Y."/>
            <person name="Wang S."/>
            <person name="Sekimoto S."/>
            <person name="Aerts A.L."/>
            <person name="Choi C."/>
            <person name="Clum A."/>
            <person name="LaButti K.M."/>
            <person name="Lindquist E.A."/>
            <person name="Yee Ngan C."/>
            <person name="Ohm R.A."/>
            <person name="Salamov A.A."/>
            <person name="Grigoriev I.V."/>
            <person name="Spatafora J.W."/>
            <person name="Berbee M.L."/>
        </authorList>
    </citation>
    <scope>NUCLEOTIDE SEQUENCE [LARGE SCALE GENOMIC DNA]</scope>
    <source>
        <strain evidence="5 6">JEL478</strain>
    </source>
</reference>
<proteinExistence type="inferred from homology"/>
<keyword evidence="2" id="KW-0547">Nucleotide-binding</keyword>
<dbReference type="AlphaFoldDB" id="A0A139ARP7"/>
<evidence type="ECO:0000256" key="3">
    <source>
        <dbReference type="ARBA" id="ARBA00022840"/>
    </source>
</evidence>
<evidence type="ECO:0000256" key="4">
    <source>
        <dbReference type="SAM" id="MobiDB-lite"/>
    </source>
</evidence>
<evidence type="ECO:0008006" key="7">
    <source>
        <dbReference type="Google" id="ProtNLM"/>
    </source>
</evidence>
<name>A0A139ARP7_GONPJ</name>
<dbReference type="Pfam" id="PF03969">
    <property type="entry name" value="AFG1_ATPase"/>
    <property type="match status" value="1"/>
</dbReference>
<feature type="compositionally biased region" description="Low complexity" evidence="4">
    <location>
        <begin position="182"/>
        <end position="192"/>
    </location>
</feature>
<organism evidence="5 6">
    <name type="scientific">Gonapodya prolifera (strain JEL478)</name>
    <name type="common">Monoblepharis prolifera</name>
    <dbReference type="NCBI Taxonomy" id="1344416"/>
    <lineage>
        <taxon>Eukaryota</taxon>
        <taxon>Fungi</taxon>
        <taxon>Fungi incertae sedis</taxon>
        <taxon>Chytridiomycota</taxon>
        <taxon>Chytridiomycota incertae sedis</taxon>
        <taxon>Monoblepharidomycetes</taxon>
        <taxon>Monoblepharidales</taxon>
        <taxon>Gonapodyaceae</taxon>
        <taxon>Gonapodya</taxon>
    </lineage>
</organism>
<keyword evidence="3" id="KW-0067">ATP-binding</keyword>
<dbReference type="SUPFAM" id="SSF52540">
    <property type="entry name" value="P-loop containing nucleoside triphosphate hydrolases"/>
    <property type="match status" value="1"/>
</dbReference>
<sequence>MDAVARRSLRNLSRPLSFHAGSDTTYTRTISSAASISNSCSPRGDESPLKTPNPCLPLDHRPKTRCAASTPPHSMGPLRSQFTFQNRSFSSGAAQYQQAQNAEPEWNVTREATGPLPLYDSLVSSGTFRLDEHQRELVTVLQELHEDLINYEPPVDSGEASRDDAAGGSHLFGRLASFFTQSTSQPATTSTATDDDDGSPRGMYMYGSVGTGKTTLMDLFFNTHPTTRKRRAHFHAFMVDVHKRMHRAKANKGISYDAVPEVARELANEAWLLCFDEMQVTDIADAMILRRLFEELFDRGVVLVTTSNRHPDELYKNGIQRKSFVPCIELLKERCQVVPLDTGTDYRKTKKKYFKVYYTPNTPETRTAMDTIWSRIIGDLKDGPEHVDVWGRKVLIPRAAGQNARFTFRELCGEARAAADYIEIARRYSVVLLDDIPKMGVNQRNEARRLINMLDAFYDNKVKLICSAEAPISRLFSLDYGTQNIQKLLPSVPFRESDSKSSAPAKGRSSPSTPVNDEEVFAFSRAVSRLTEMQSANWLGPDIVTIVKDINV</sequence>
<dbReference type="NCBIfam" id="NF040713">
    <property type="entry name" value="ZapE"/>
    <property type="match status" value="1"/>
</dbReference>
<evidence type="ECO:0000313" key="5">
    <source>
        <dbReference type="EMBL" id="KXS19411.1"/>
    </source>
</evidence>
<dbReference type="InterPro" id="IPR027417">
    <property type="entry name" value="P-loop_NTPase"/>
</dbReference>
<dbReference type="GO" id="GO:0005739">
    <property type="term" value="C:mitochondrion"/>
    <property type="evidence" value="ECO:0007669"/>
    <property type="project" value="TreeGrafter"/>
</dbReference>
<evidence type="ECO:0000256" key="1">
    <source>
        <dbReference type="ARBA" id="ARBA00010322"/>
    </source>
</evidence>
<dbReference type="GO" id="GO:0016887">
    <property type="term" value="F:ATP hydrolysis activity"/>
    <property type="evidence" value="ECO:0007669"/>
    <property type="project" value="InterPro"/>
</dbReference>
<dbReference type="CDD" id="cd00267">
    <property type="entry name" value="ABC_ATPase"/>
    <property type="match status" value="1"/>
</dbReference>
<dbReference type="InterPro" id="IPR005654">
    <property type="entry name" value="ATPase_AFG1-like"/>
</dbReference>
<dbReference type="OrthoDB" id="548867at2759"/>
<feature type="region of interest" description="Disordered" evidence="4">
    <location>
        <begin position="182"/>
        <end position="201"/>
    </location>
</feature>
<dbReference type="Gene3D" id="3.40.50.300">
    <property type="entry name" value="P-loop containing nucleotide triphosphate hydrolases"/>
    <property type="match status" value="1"/>
</dbReference>
<gene>
    <name evidence="5" type="ORF">M427DRAFT_108787</name>
</gene>
<evidence type="ECO:0000256" key="2">
    <source>
        <dbReference type="ARBA" id="ARBA00022741"/>
    </source>
</evidence>
<protein>
    <recommendedName>
        <fullName evidence="7">AFG1-like ATPase</fullName>
    </recommendedName>
</protein>
<evidence type="ECO:0000313" key="6">
    <source>
        <dbReference type="Proteomes" id="UP000070544"/>
    </source>
</evidence>
<dbReference type="EMBL" id="KQ965738">
    <property type="protein sequence ID" value="KXS19411.1"/>
    <property type="molecule type" value="Genomic_DNA"/>
</dbReference>
<dbReference type="OMA" id="ARRFINM"/>
<dbReference type="STRING" id="1344416.A0A139ARP7"/>
<dbReference type="Proteomes" id="UP000070544">
    <property type="component" value="Unassembled WGS sequence"/>
</dbReference>
<dbReference type="GO" id="GO:0005524">
    <property type="term" value="F:ATP binding"/>
    <property type="evidence" value="ECO:0007669"/>
    <property type="project" value="UniProtKB-KW"/>
</dbReference>
<dbReference type="PANTHER" id="PTHR12169">
    <property type="entry name" value="ATPASE N2B"/>
    <property type="match status" value="1"/>
</dbReference>
<keyword evidence="6" id="KW-1185">Reference proteome</keyword>
<comment type="similarity">
    <text evidence="1">Belongs to the AFG1 ATPase family.</text>
</comment>